<comment type="similarity">
    <text evidence="2">Belongs to the TrbI/VirB10 family.</text>
</comment>
<gene>
    <name evidence="8" type="ORF">DNR46_34935</name>
</gene>
<evidence type="ECO:0000313" key="8">
    <source>
        <dbReference type="EMBL" id="RNJ41252.1"/>
    </source>
</evidence>
<dbReference type="CDD" id="cd16429">
    <property type="entry name" value="VirB10"/>
    <property type="match status" value="1"/>
</dbReference>
<name>A0A3M9X0H8_9HYPH</name>
<keyword evidence="6" id="KW-0472">Membrane</keyword>
<keyword evidence="3" id="KW-1003">Cell membrane</keyword>
<protein>
    <submittedName>
        <fullName evidence="8">Conjugal transfer protein</fullName>
    </submittedName>
</protein>
<dbReference type="GO" id="GO:0005886">
    <property type="term" value="C:plasma membrane"/>
    <property type="evidence" value="ECO:0007669"/>
    <property type="project" value="UniProtKB-SubCell"/>
</dbReference>
<keyword evidence="5" id="KW-1133">Transmembrane helix</keyword>
<feature type="region of interest" description="Disordered" evidence="7">
    <location>
        <begin position="65"/>
        <end position="193"/>
    </location>
</feature>
<keyword evidence="4" id="KW-0812">Transmembrane</keyword>
<evidence type="ECO:0000256" key="6">
    <source>
        <dbReference type="ARBA" id="ARBA00023136"/>
    </source>
</evidence>
<reference evidence="8 9" key="1">
    <citation type="journal article" date="2018" name="Mol. Plant Microbe Interact.">
        <title>Taxonomically Different Co-Microsymbionts of a Relict Legume, Oxytropis popoviana, Have Complementary Sets of Symbiotic Genes and Together Increase the Efficiency of Plant Nodulation.</title>
        <authorList>
            <person name="Safronova V."/>
            <person name="Belimov A."/>
            <person name="Sazanova A."/>
            <person name="Chirak E."/>
            <person name="Verkhozina A."/>
            <person name="Kuznetsova I."/>
            <person name="Andronov E."/>
            <person name="Puhalsky J."/>
            <person name="Tikhonovich I."/>
        </authorList>
    </citation>
    <scope>NUCLEOTIDE SEQUENCE [LARGE SCALE GENOMIC DNA]</scope>
    <source>
        <strain evidence="8 9">Opo-235</strain>
    </source>
</reference>
<feature type="compositionally biased region" description="Basic and acidic residues" evidence="7">
    <location>
        <begin position="129"/>
        <end position="154"/>
    </location>
</feature>
<dbReference type="InterPro" id="IPR005498">
    <property type="entry name" value="T4SS_VirB10/TraB/TrbI"/>
</dbReference>
<organism evidence="8 9">
    <name type="scientific">Mesorhizobium japonicum</name>
    <dbReference type="NCBI Taxonomy" id="2066070"/>
    <lineage>
        <taxon>Bacteria</taxon>
        <taxon>Pseudomonadati</taxon>
        <taxon>Pseudomonadota</taxon>
        <taxon>Alphaproteobacteria</taxon>
        <taxon>Hyphomicrobiales</taxon>
        <taxon>Phyllobacteriaceae</taxon>
        <taxon>Mesorhizobium</taxon>
    </lineage>
</organism>
<accession>A0A3M9X0H8</accession>
<comment type="subcellular location">
    <subcellularLocation>
        <location evidence="1">Cell membrane</location>
        <topology evidence="1">Single-pass membrane protein</topology>
    </subcellularLocation>
</comment>
<feature type="compositionally biased region" description="Low complexity" evidence="7">
    <location>
        <begin position="177"/>
        <end position="186"/>
    </location>
</feature>
<dbReference type="AlphaFoldDB" id="A0A3M9X0H8"/>
<dbReference type="InterPro" id="IPR042217">
    <property type="entry name" value="T4SS_VirB10/TrbI"/>
</dbReference>
<dbReference type="InterPro" id="IPR047695">
    <property type="entry name" value="T4SS_VirB10/PtlG"/>
</dbReference>
<evidence type="ECO:0000256" key="2">
    <source>
        <dbReference type="ARBA" id="ARBA00010265"/>
    </source>
</evidence>
<dbReference type="Pfam" id="PF03743">
    <property type="entry name" value="TrbI"/>
    <property type="match status" value="1"/>
</dbReference>
<dbReference type="Gene3D" id="2.40.128.260">
    <property type="entry name" value="Type IV secretion system, VirB10/TraB/TrbI"/>
    <property type="match status" value="2"/>
</dbReference>
<evidence type="ECO:0000256" key="3">
    <source>
        <dbReference type="ARBA" id="ARBA00022475"/>
    </source>
</evidence>
<dbReference type="EMBL" id="QKOD01000022">
    <property type="protein sequence ID" value="RNJ41252.1"/>
    <property type="molecule type" value="Genomic_DNA"/>
</dbReference>
<evidence type="ECO:0000256" key="5">
    <source>
        <dbReference type="ARBA" id="ARBA00022989"/>
    </source>
</evidence>
<comment type="caution">
    <text evidence="8">The sequence shown here is derived from an EMBL/GenBank/DDBJ whole genome shotgun (WGS) entry which is preliminary data.</text>
</comment>
<evidence type="ECO:0000256" key="7">
    <source>
        <dbReference type="SAM" id="MobiDB-lite"/>
    </source>
</evidence>
<evidence type="ECO:0000256" key="4">
    <source>
        <dbReference type="ARBA" id="ARBA00022692"/>
    </source>
</evidence>
<proteinExistence type="inferred from homology"/>
<dbReference type="Proteomes" id="UP000275436">
    <property type="component" value="Unassembled WGS sequence"/>
</dbReference>
<evidence type="ECO:0000313" key="9">
    <source>
        <dbReference type="Proteomes" id="UP000275436"/>
    </source>
</evidence>
<feature type="compositionally biased region" description="Pro residues" evidence="7">
    <location>
        <begin position="92"/>
        <end position="122"/>
    </location>
</feature>
<evidence type="ECO:0000256" key="1">
    <source>
        <dbReference type="ARBA" id="ARBA00004162"/>
    </source>
</evidence>
<sequence length="452" mass="48812">MPSPNEYRMLAEEGTAVAAPKFGASTFFKIAVPLGAVVFAGWMIYAATRAPDKPLLTASDGEEFHTTQFPAPGLDTPRPQLDNGTLKIPTAPEEPPAAPAQPPSTIEAPPPPPPALQPPAAPPQVQDDSQARRLAEEERRRQEEEERRKWERLRAKQLVVDSGDAPGSASALGGNGTDAAAAGNAGESEEDPNRRFLARASQSGADTSKATMNPRTDALVAQGTMIKGVLETAIQSDLAGMVRAVVSEDVWSFDGRRVLIPGGSRLIGEYRSGLATGQTRVFIVWTRLLRSDGMSVQLGSTGTDELGRSGMPGVVDNHYFERFGSAILLSVVGGATQFIANLGNDQSGSNTNQTYTDPQTGQTVTIQTQPNQYMQNARQIGAQQVSQSLNRIAEEALRNSINIAPTIHVDQGSRIMVFVRRDLDFSEFYPDPVREALREIRRERAAKNRLSQ</sequence>
<dbReference type="NCBIfam" id="NF038091">
    <property type="entry name" value="T4SS_VirB10"/>
    <property type="match status" value="1"/>
</dbReference>